<evidence type="ECO:0000313" key="1">
    <source>
        <dbReference type="EMBL" id="BFG70156.1"/>
    </source>
</evidence>
<sequence length="283" mass="31034">MAILITLTEFNGSLGNISAYRRKDSDKVILRMKGGATKKKIKTAKSFERTRELNAEWGGCAKAAGSLRDLLVHIAPVADYNLSGPLTALAKNMQTRDPIHQRGERSILFSRFGSILEGFQLNKKNSFESVLRGSIDVQFNASQRSIVVQLPEMIHGINFHPVGNYAAWRIVVTLGTLPDLYLLDGKYGSGLNGDLHNQVAKTWYSEWQFGTKNVVAQNCTIQLPPPTSISDDKKNKATEEPINISDTLAVAIGITFGTPLTDQLIKTNKHVGAGKILKVCLPS</sequence>
<dbReference type="EMBL" id="AP029612">
    <property type="protein sequence ID" value="BFG70156.1"/>
    <property type="molecule type" value="Genomic_DNA"/>
</dbReference>
<name>A0AAT9GHK2_9BACT</name>
<accession>A0AAT9GHK2</accession>
<dbReference type="AlphaFoldDB" id="A0AAT9GHK2"/>
<gene>
    <name evidence="1" type="ORF">KACHI17_10370</name>
</gene>
<dbReference type="RefSeq" id="WP_353550443.1">
    <property type="nucleotide sequence ID" value="NZ_AP029612.1"/>
</dbReference>
<reference evidence="1" key="1">
    <citation type="submission" date="2024-02" db="EMBL/GenBank/DDBJ databases">
        <title>Sediminibacterium planktonica sp. nov. and Sediminibacterium longus sp. nov., isolated from surface lake and river water.</title>
        <authorList>
            <person name="Watanabe K."/>
            <person name="Takemine S."/>
            <person name="Ishii Y."/>
            <person name="Ogata Y."/>
            <person name="Shindo C."/>
            <person name="Suda W."/>
        </authorList>
    </citation>
    <scope>NUCLEOTIDE SEQUENCE</scope>
    <source>
        <strain evidence="1">KACHI17</strain>
    </source>
</reference>
<proteinExistence type="predicted"/>
<organism evidence="1">
    <name type="scientific">Sediminibacterium sp. KACHI17</name>
    <dbReference type="NCBI Taxonomy" id="1751071"/>
    <lineage>
        <taxon>Bacteria</taxon>
        <taxon>Pseudomonadati</taxon>
        <taxon>Bacteroidota</taxon>
        <taxon>Chitinophagia</taxon>
        <taxon>Chitinophagales</taxon>
        <taxon>Chitinophagaceae</taxon>
        <taxon>Sediminibacterium</taxon>
    </lineage>
</organism>
<protein>
    <submittedName>
        <fullName evidence="1">Uncharacterized protein</fullName>
    </submittedName>
</protein>